<feature type="non-terminal residue" evidence="5">
    <location>
        <position position="246"/>
    </location>
</feature>
<dbReference type="InterPro" id="IPR050582">
    <property type="entry name" value="HAD-like_SerB"/>
</dbReference>
<dbReference type="PANTHER" id="PTHR43344:SF13">
    <property type="entry name" value="PHOSPHATASE RV3661-RELATED"/>
    <property type="match status" value="1"/>
</dbReference>
<dbReference type="GO" id="GO:0046872">
    <property type="term" value="F:metal ion binding"/>
    <property type="evidence" value="ECO:0007669"/>
    <property type="project" value="UniProtKB-KW"/>
</dbReference>
<sequence length="246" mass="26806">MSDREVLWTEQDLLDDVAEGPRGPEVGAFFDFDGTLIDGYSLGVFARHHVRSGHVTPTDLGRMLLIGLRGVTSEEDFERFFVLGMRAWAGRSEDELVELGERLWRQAVAGSLYPEAWRLVAAHRQAGHTVVFASSATRFQVEPAARAMGVEHVLVTPVGFADGLATGRPGGPPLWRSGKAAAVRAFAGSHRVDLARSYAYSNGDEDVPFLRTAGRARALNPERGLVREAAEQGWPVVRFRGRGPGG</sequence>
<dbReference type="EC" id="3.1.3.3" evidence="5"/>
<gene>
    <name evidence="5" type="ORF">AVDCRST_MAG66-4428</name>
</gene>
<evidence type="ECO:0000313" key="5">
    <source>
        <dbReference type="EMBL" id="CAA9446170.1"/>
    </source>
</evidence>
<keyword evidence="2" id="KW-0479">Metal-binding</keyword>
<dbReference type="EMBL" id="CADCUS010000595">
    <property type="protein sequence ID" value="CAA9446170.1"/>
    <property type="molecule type" value="Genomic_DNA"/>
</dbReference>
<dbReference type="Pfam" id="PF12710">
    <property type="entry name" value="HAD"/>
    <property type="match status" value="1"/>
</dbReference>
<organism evidence="5">
    <name type="scientific">uncultured Pseudonocardia sp</name>
    <dbReference type="NCBI Taxonomy" id="211455"/>
    <lineage>
        <taxon>Bacteria</taxon>
        <taxon>Bacillati</taxon>
        <taxon>Actinomycetota</taxon>
        <taxon>Actinomycetes</taxon>
        <taxon>Pseudonocardiales</taxon>
        <taxon>Pseudonocardiaceae</taxon>
        <taxon>Pseudonocardia</taxon>
        <taxon>environmental samples</taxon>
    </lineage>
</organism>
<dbReference type="GO" id="GO:0003841">
    <property type="term" value="F:1-acylglycerol-3-phosphate O-acyltransferase activity"/>
    <property type="evidence" value="ECO:0007669"/>
    <property type="project" value="UniProtKB-EC"/>
</dbReference>
<accession>A0A6J4QKI3</accession>
<dbReference type="InterPro" id="IPR036412">
    <property type="entry name" value="HAD-like_sf"/>
</dbReference>
<reference evidence="5" key="1">
    <citation type="submission" date="2020-02" db="EMBL/GenBank/DDBJ databases">
        <authorList>
            <person name="Meier V. D."/>
        </authorList>
    </citation>
    <scope>NUCLEOTIDE SEQUENCE</scope>
    <source>
        <strain evidence="5">AVDCRST_MAG66</strain>
    </source>
</reference>
<name>A0A6J4QKI3_9PSEU</name>
<comment type="similarity">
    <text evidence="1">Belongs to the HAD-like hydrolase superfamily. SerB family.</text>
</comment>
<evidence type="ECO:0000256" key="4">
    <source>
        <dbReference type="ARBA" id="ARBA00022842"/>
    </source>
</evidence>
<evidence type="ECO:0000256" key="1">
    <source>
        <dbReference type="ARBA" id="ARBA00009184"/>
    </source>
</evidence>
<keyword evidence="5" id="KW-0808">Transferase</keyword>
<keyword evidence="4" id="KW-0460">Magnesium</keyword>
<evidence type="ECO:0000256" key="3">
    <source>
        <dbReference type="ARBA" id="ARBA00022801"/>
    </source>
</evidence>
<proteinExistence type="inferred from homology"/>
<dbReference type="CDD" id="cd02612">
    <property type="entry name" value="HAD_PGPPase"/>
    <property type="match status" value="1"/>
</dbReference>
<keyword evidence="3 5" id="KW-0378">Hydrolase</keyword>
<dbReference type="InterPro" id="IPR006385">
    <property type="entry name" value="HAD_hydro_SerB1"/>
</dbReference>
<dbReference type="InterPro" id="IPR023214">
    <property type="entry name" value="HAD_sf"/>
</dbReference>
<dbReference type="Gene3D" id="3.40.50.1000">
    <property type="entry name" value="HAD superfamily/HAD-like"/>
    <property type="match status" value="1"/>
</dbReference>
<protein>
    <submittedName>
        <fullName evidence="5">Phosphoserine phosphatase / 1-acyl-sn-glycerol-3-phosphate acyltransferase</fullName>
        <ecNumber evidence="5">2.3.1.51</ecNumber>
        <ecNumber evidence="5">3.1.3.3</ecNumber>
    </submittedName>
</protein>
<dbReference type="Gene3D" id="1.20.1440.100">
    <property type="entry name" value="SG protein - dephosphorylation function"/>
    <property type="match status" value="1"/>
</dbReference>
<keyword evidence="5" id="KW-0012">Acyltransferase</keyword>
<dbReference type="GO" id="GO:0016787">
    <property type="term" value="F:hydrolase activity"/>
    <property type="evidence" value="ECO:0007669"/>
    <property type="project" value="UniProtKB-KW"/>
</dbReference>
<dbReference type="AlphaFoldDB" id="A0A6J4QKI3"/>
<dbReference type="NCBIfam" id="TIGR01488">
    <property type="entry name" value="HAD-SF-IB"/>
    <property type="match status" value="1"/>
</dbReference>
<dbReference type="SUPFAM" id="SSF56784">
    <property type="entry name" value="HAD-like"/>
    <property type="match status" value="1"/>
</dbReference>
<dbReference type="NCBIfam" id="TIGR01490">
    <property type="entry name" value="HAD-SF-IB-hyp1"/>
    <property type="match status" value="1"/>
</dbReference>
<evidence type="ECO:0000256" key="2">
    <source>
        <dbReference type="ARBA" id="ARBA00022723"/>
    </source>
</evidence>
<dbReference type="EC" id="2.3.1.51" evidence="5"/>
<dbReference type="PANTHER" id="PTHR43344">
    <property type="entry name" value="PHOSPHOSERINE PHOSPHATASE"/>
    <property type="match status" value="1"/>
</dbReference>